<proteinExistence type="inferred from homology"/>
<evidence type="ECO:0000256" key="4">
    <source>
        <dbReference type="PIRSR" id="PIRSR001365-2"/>
    </source>
</evidence>
<dbReference type="SMART" id="SM01130">
    <property type="entry name" value="DHDPS"/>
    <property type="match status" value="1"/>
</dbReference>
<dbReference type="InterPro" id="IPR013785">
    <property type="entry name" value="Aldolase_TIM"/>
</dbReference>
<dbReference type="GO" id="GO:0047448">
    <property type="term" value="F:5-dehydro-4-deoxyglucarate dehydratase activity"/>
    <property type="evidence" value="ECO:0007669"/>
    <property type="project" value="UniProtKB-EC"/>
</dbReference>
<comment type="similarity">
    <text evidence="2">Belongs to the DapA family.</text>
</comment>
<dbReference type="AlphaFoldDB" id="A0A7W9W7V2"/>
<dbReference type="SUPFAM" id="SSF51569">
    <property type="entry name" value="Aldolase"/>
    <property type="match status" value="1"/>
</dbReference>
<evidence type="ECO:0000256" key="2">
    <source>
        <dbReference type="PIRNR" id="PIRNR001365"/>
    </source>
</evidence>
<keyword evidence="6" id="KW-1185">Reference proteome</keyword>
<dbReference type="RefSeq" id="WP_184202534.1">
    <property type="nucleotide sequence ID" value="NZ_JACHGW010000004.1"/>
</dbReference>
<evidence type="ECO:0000256" key="1">
    <source>
        <dbReference type="ARBA" id="ARBA00023239"/>
    </source>
</evidence>
<dbReference type="GO" id="GO:0008840">
    <property type="term" value="F:4-hydroxy-tetrahydrodipicolinate synthase activity"/>
    <property type="evidence" value="ECO:0007669"/>
    <property type="project" value="TreeGrafter"/>
</dbReference>
<comment type="caution">
    <text evidence="5">The sequence shown here is derived from an EMBL/GenBank/DDBJ whole genome shotgun (WGS) entry which is preliminary data.</text>
</comment>
<keyword evidence="1 2" id="KW-0456">Lyase</keyword>
<dbReference type="PANTHER" id="PTHR12128">
    <property type="entry name" value="DIHYDRODIPICOLINATE SYNTHASE"/>
    <property type="match status" value="1"/>
</dbReference>
<dbReference type="Gene3D" id="3.20.20.70">
    <property type="entry name" value="Aldolase class I"/>
    <property type="match status" value="1"/>
</dbReference>
<dbReference type="Pfam" id="PF00701">
    <property type="entry name" value="DHDPS"/>
    <property type="match status" value="1"/>
</dbReference>
<dbReference type="EMBL" id="JACHGW010000004">
    <property type="protein sequence ID" value="MBB6052849.1"/>
    <property type="molecule type" value="Genomic_DNA"/>
</dbReference>
<reference evidence="5 6" key="1">
    <citation type="submission" date="2020-08" db="EMBL/GenBank/DDBJ databases">
        <title>Genomic Encyclopedia of Type Strains, Phase IV (KMG-IV): sequencing the most valuable type-strain genomes for metagenomic binning, comparative biology and taxonomic classification.</title>
        <authorList>
            <person name="Goeker M."/>
        </authorList>
    </citation>
    <scope>NUCLEOTIDE SEQUENCE [LARGE SCALE GENOMIC DNA]</scope>
    <source>
        <strain evidence="5 6">DSM 23562</strain>
    </source>
</reference>
<evidence type="ECO:0000313" key="6">
    <source>
        <dbReference type="Proteomes" id="UP000520814"/>
    </source>
</evidence>
<dbReference type="InterPro" id="IPR002220">
    <property type="entry name" value="DapA-like"/>
</dbReference>
<organism evidence="5 6">
    <name type="scientific">Armatimonas rosea</name>
    <dbReference type="NCBI Taxonomy" id="685828"/>
    <lineage>
        <taxon>Bacteria</taxon>
        <taxon>Bacillati</taxon>
        <taxon>Armatimonadota</taxon>
        <taxon>Armatimonadia</taxon>
        <taxon>Armatimonadales</taxon>
        <taxon>Armatimonadaceae</taxon>
        <taxon>Armatimonas</taxon>
    </lineage>
</organism>
<evidence type="ECO:0000256" key="3">
    <source>
        <dbReference type="PIRSR" id="PIRSR001365-1"/>
    </source>
</evidence>
<feature type="binding site" evidence="4">
    <location>
        <position position="54"/>
    </location>
    <ligand>
        <name>pyruvate</name>
        <dbReference type="ChEBI" id="CHEBI:15361"/>
    </ligand>
</feature>
<gene>
    <name evidence="5" type="ORF">HNQ39_004670</name>
</gene>
<feature type="active site" description="Schiff-base intermediate with substrate" evidence="3">
    <location>
        <position position="167"/>
    </location>
</feature>
<dbReference type="Proteomes" id="UP000520814">
    <property type="component" value="Unassembled WGS sequence"/>
</dbReference>
<dbReference type="PIRSF" id="PIRSF001365">
    <property type="entry name" value="DHDPS"/>
    <property type="match status" value="1"/>
</dbReference>
<protein>
    <submittedName>
        <fullName evidence="5">5-dehydro-4-deoxyglucarate dehydratase</fullName>
        <ecNumber evidence="5">4.2.1.41</ecNumber>
    </submittedName>
</protein>
<accession>A0A7W9W7V2</accession>
<sequence length="302" mass="32408">MTTPDALRAQLSGVIAFPVTPFHDDLSLNLDGLRHNLQALKEAPICAVVAGAGTGEFHTLSPDELRQVIEVTVAELGGIVPVLAAAGISTALGVQLAQQAVAAGVDGLLLFPAYYPTTDDDALLEYYKTLAAATPLGVLIYSRDSFNPSPALVQRLADAIPNLIALKDGQGDTRRLQQIMDKVGERLLWIGGAGDDAVPSYYSIGIRTYTSSIANLDPEISQLLHVYASTGDSAALAATMKRYVLPLYAFRARRKGYEVSVMKRLMDQIGLVGGPVRPPLADLRPAELTEVEQMAPLWRSER</sequence>
<evidence type="ECO:0000313" key="5">
    <source>
        <dbReference type="EMBL" id="MBB6052849.1"/>
    </source>
</evidence>
<dbReference type="EC" id="4.2.1.41" evidence="5"/>
<feature type="active site" description="Proton donor/acceptor" evidence="3">
    <location>
        <position position="141"/>
    </location>
</feature>
<name>A0A7W9W7V2_ARMRO</name>
<dbReference type="PANTHER" id="PTHR12128:SF19">
    <property type="entry name" value="5-DEHYDRO-4-DEOXYGLUCARATE DEHYDRATASE 2-RELATED"/>
    <property type="match status" value="1"/>
</dbReference>